<evidence type="ECO:0000313" key="3">
    <source>
        <dbReference type="Proteomes" id="UP000325286"/>
    </source>
</evidence>
<reference evidence="2 3" key="1">
    <citation type="submission" date="2019-08" db="EMBL/GenBank/DDBJ databases">
        <title>Deep-cultivation of Planctomycetes and their phenomic and genomic characterization uncovers novel biology.</title>
        <authorList>
            <person name="Wiegand S."/>
            <person name="Jogler M."/>
            <person name="Boedeker C."/>
            <person name="Pinto D."/>
            <person name="Vollmers J."/>
            <person name="Rivas-Marin E."/>
            <person name="Kohn T."/>
            <person name="Peeters S.H."/>
            <person name="Heuer A."/>
            <person name="Rast P."/>
            <person name="Oberbeckmann S."/>
            <person name="Bunk B."/>
            <person name="Jeske O."/>
            <person name="Meyerdierks A."/>
            <person name="Storesund J.E."/>
            <person name="Kallscheuer N."/>
            <person name="Luecker S."/>
            <person name="Lage O.M."/>
            <person name="Pohl T."/>
            <person name="Merkel B.J."/>
            <person name="Hornburger P."/>
            <person name="Mueller R.-W."/>
            <person name="Bruemmer F."/>
            <person name="Labrenz M."/>
            <person name="Spormann A.M."/>
            <person name="Op den Camp H."/>
            <person name="Overmann J."/>
            <person name="Amann R."/>
            <person name="Jetten M.S.M."/>
            <person name="Mascher T."/>
            <person name="Medema M.H."/>
            <person name="Devos D.P."/>
            <person name="Kaster A.-K."/>
            <person name="Ovreas L."/>
            <person name="Rohde M."/>
            <person name="Galperin M.Y."/>
            <person name="Jogler C."/>
        </authorList>
    </citation>
    <scope>NUCLEOTIDE SEQUENCE [LARGE SCALE GENOMIC DNA]</scope>
    <source>
        <strain evidence="2 3">UC8</strain>
    </source>
</reference>
<evidence type="ECO:0000313" key="2">
    <source>
        <dbReference type="EMBL" id="QEG42453.1"/>
    </source>
</evidence>
<dbReference type="CDD" id="cd07067">
    <property type="entry name" value="HP_PGM_like"/>
    <property type="match status" value="1"/>
</dbReference>
<dbReference type="SMART" id="SM00855">
    <property type="entry name" value="PGAM"/>
    <property type="match status" value="1"/>
</dbReference>
<keyword evidence="3" id="KW-1185">Reference proteome</keyword>
<dbReference type="KEGG" id="rul:UC8_44920"/>
<sequence>MTKRLILMRHAKSDWGSPDLADHDRPLNKRGRASAPAMADWLREQGYVPDRILCSSAVRTQQTAERMLPRWDTEVAVHTSGDLYLASPERILNSICSDSADADCVMVLAHNPGMQTLVSHLSEENFAFPTAAVAVFELDIDDWSQWRPNEQTRCVAFQRPKAL</sequence>
<dbReference type="RefSeq" id="WP_068141035.1">
    <property type="nucleotide sequence ID" value="NZ_CP042914.1"/>
</dbReference>
<dbReference type="PANTHER" id="PTHR47623">
    <property type="entry name" value="OS09G0287300 PROTEIN"/>
    <property type="match status" value="1"/>
</dbReference>
<name>A0A5B9R7L2_9BACT</name>
<proteinExistence type="predicted"/>
<dbReference type="EMBL" id="CP042914">
    <property type="protein sequence ID" value="QEG42453.1"/>
    <property type="molecule type" value="Genomic_DNA"/>
</dbReference>
<dbReference type="Pfam" id="PF00300">
    <property type="entry name" value="His_Phos_1"/>
    <property type="match status" value="1"/>
</dbReference>
<dbReference type="InterPro" id="IPR013078">
    <property type="entry name" value="His_Pase_superF_clade-1"/>
</dbReference>
<dbReference type="Gene3D" id="3.40.50.1240">
    <property type="entry name" value="Phosphoglycerate mutase-like"/>
    <property type="match status" value="1"/>
</dbReference>
<evidence type="ECO:0000256" key="1">
    <source>
        <dbReference type="PIRSR" id="PIRSR613078-2"/>
    </source>
</evidence>
<dbReference type="Proteomes" id="UP000325286">
    <property type="component" value="Chromosome"/>
</dbReference>
<feature type="binding site" evidence="1">
    <location>
        <position position="59"/>
    </location>
    <ligand>
        <name>substrate</name>
    </ligand>
</feature>
<dbReference type="SUPFAM" id="SSF53254">
    <property type="entry name" value="Phosphoglycerate mutase-like"/>
    <property type="match status" value="1"/>
</dbReference>
<gene>
    <name evidence="2" type="ORF">UC8_44920</name>
</gene>
<protein>
    <submittedName>
        <fullName evidence="2">Phosphohistidine phosphatase</fullName>
    </submittedName>
</protein>
<dbReference type="InterPro" id="IPR029033">
    <property type="entry name" value="His_PPase_superfam"/>
</dbReference>
<dbReference type="PANTHER" id="PTHR47623:SF1">
    <property type="entry name" value="OS09G0287300 PROTEIN"/>
    <property type="match status" value="1"/>
</dbReference>
<organism evidence="2 3">
    <name type="scientific">Roseimaritima ulvae</name>
    <dbReference type="NCBI Taxonomy" id="980254"/>
    <lineage>
        <taxon>Bacteria</taxon>
        <taxon>Pseudomonadati</taxon>
        <taxon>Planctomycetota</taxon>
        <taxon>Planctomycetia</taxon>
        <taxon>Pirellulales</taxon>
        <taxon>Pirellulaceae</taxon>
        <taxon>Roseimaritima</taxon>
    </lineage>
</organism>
<dbReference type="AlphaFoldDB" id="A0A5B9R7L2"/>
<accession>A0A5B9R7L2</accession>